<dbReference type="STRING" id="1076872.G8ZT41"/>
<evidence type="ECO:0000313" key="6">
    <source>
        <dbReference type="Proteomes" id="UP000005627"/>
    </source>
</evidence>
<dbReference type="GO" id="GO:0006886">
    <property type="term" value="P:intracellular protein transport"/>
    <property type="evidence" value="ECO:0007669"/>
    <property type="project" value="EnsemblFungi"/>
</dbReference>
<comment type="similarity">
    <text evidence="1">Belongs to the VPS26 family.</text>
</comment>
<dbReference type="KEGG" id="tdl:TDEL_0D02010"/>
<keyword evidence="6" id="KW-1185">Reference proteome</keyword>
<dbReference type="Proteomes" id="UP000005627">
    <property type="component" value="Chromosome 4"/>
</dbReference>
<dbReference type="InterPro" id="IPR014756">
    <property type="entry name" value="Ig_E-set"/>
</dbReference>
<dbReference type="GO" id="GO:0005829">
    <property type="term" value="C:cytosol"/>
    <property type="evidence" value="ECO:0007669"/>
    <property type="project" value="GOC"/>
</dbReference>
<accession>G8ZT41</accession>
<keyword evidence="2" id="KW-0813">Transport</keyword>
<dbReference type="eggNOG" id="KOG3063">
    <property type="taxonomic scope" value="Eukaryota"/>
</dbReference>
<protein>
    <recommendedName>
        <fullName evidence="7">Vacuolar protein sorting-associated protein 26</fullName>
    </recommendedName>
</protein>
<dbReference type="RefSeq" id="XP_003680996.1">
    <property type="nucleotide sequence ID" value="XM_003680948.1"/>
</dbReference>
<evidence type="ECO:0000256" key="4">
    <source>
        <dbReference type="SAM" id="MobiDB-lite"/>
    </source>
</evidence>
<dbReference type="FunFam" id="2.60.40.640:FF:000015">
    <property type="entry name" value="Vacuolar protein sorting-associated protein 26"/>
    <property type="match status" value="1"/>
</dbReference>
<dbReference type="PANTHER" id="PTHR12233">
    <property type="entry name" value="VACUOLAR PROTEIN SORTING 26 RELATED"/>
    <property type="match status" value="1"/>
</dbReference>
<evidence type="ECO:0000313" key="5">
    <source>
        <dbReference type="EMBL" id="CCE91785.1"/>
    </source>
</evidence>
<gene>
    <name evidence="5" type="primary">TDEL0D02010</name>
    <name evidence="5" type="ORF">TDEL_0D02010</name>
</gene>
<feature type="region of interest" description="Disordered" evidence="4">
    <location>
        <begin position="189"/>
        <end position="220"/>
    </location>
</feature>
<dbReference type="InParanoid" id="G8ZT41"/>
<dbReference type="OrthoDB" id="3821113at2759"/>
<reference evidence="5 6" key="1">
    <citation type="journal article" date="2011" name="Proc. Natl. Acad. Sci. U.S.A.">
        <title>Evolutionary erosion of yeast sex chromosomes by mating-type switching accidents.</title>
        <authorList>
            <person name="Gordon J.L."/>
            <person name="Armisen D."/>
            <person name="Proux-Wera E."/>
            <person name="Oheigeartaigh S.S."/>
            <person name="Byrne K.P."/>
            <person name="Wolfe K.H."/>
        </authorList>
    </citation>
    <scope>NUCLEOTIDE SEQUENCE [LARGE SCALE GENOMIC DNA]</scope>
    <source>
        <strain evidence="6">ATCC 10662 / CBS 1146 / NBRC 0425 / NCYC 2629 / NRRL Y-866</strain>
    </source>
</reference>
<dbReference type="GO" id="GO:0042147">
    <property type="term" value="P:retrograde transport, endosome to Golgi"/>
    <property type="evidence" value="ECO:0007669"/>
    <property type="project" value="EnsemblFungi"/>
</dbReference>
<dbReference type="GeneID" id="11502220"/>
<dbReference type="FunCoup" id="G8ZT41">
    <property type="interactions" value="896"/>
</dbReference>
<evidence type="ECO:0000256" key="2">
    <source>
        <dbReference type="ARBA" id="ARBA00022448"/>
    </source>
</evidence>
<dbReference type="GO" id="GO:0005768">
    <property type="term" value="C:endosome"/>
    <property type="evidence" value="ECO:0007669"/>
    <property type="project" value="EnsemblFungi"/>
</dbReference>
<dbReference type="GO" id="GO:0170071">
    <property type="term" value="C:CROP complex"/>
    <property type="evidence" value="ECO:0007669"/>
    <property type="project" value="EnsemblFungi"/>
</dbReference>
<dbReference type="EMBL" id="HE616745">
    <property type="protein sequence ID" value="CCE91785.1"/>
    <property type="molecule type" value="Genomic_DNA"/>
</dbReference>
<sequence>MSLFHKSPVDIEILLDGEESRKHVEIPNAAGSGSKTLNDRLAVYEDGETISGMVTLRVKEGKRVEHLGIKVAVIGSIDMIKTSGGNGSGNSSKRLSNTSSSVSDARKTPVEQFICLSYDLCPPGELQHAQNFPFMFKDLAKRYESYRGKNVDVSYYVKVTVARKSIDISKTKKFWVYLYKNVSLPPAPIVNNEESHPNAETTEENGADGASSSKALTGGLRKEPKPVKLDIGIENCLHIEFEFSKSQYSLKEVIVGRIYFLLSRLKIKHMELSLITRESSGLQPSNCLVDSTAIRYEIMDGSPVKGETIPIRLFLGGYDLSPDVSCNYFNVKNYLSLVIVDEDGRRYFKQSEIVLFRTR</sequence>
<name>G8ZT41_TORDE</name>
<proteinExistence type="inferred from homology"/>
<dbReference type="GO" id="GO:0045053">
    <property type="term" value="P:protein retention in Golgi apparatus"/>
    <property type="evidence" value="ECO:0007669"/>
    <property type="project" value="EnsemblFungi"/>
</dbReference>
<dbReference type="SUPFAM" id="SSF81296">
    <property type="entry name" value="E set domains"/>
    <property type="match status" value="1"/>
</dbReference>
<dbReference type="Pfam" id="PF03643">
    <property type="entry name" value="Vps26"/>
    <property type="match status" value="1"/>
</dbReference>
<dbReference type="HOGENOM" id="CLU_031077_2_0_1"/>
<evidence type="ECO:0000256" key="3">
    <source>
        <dbReference type="ARBA" id="ARBA00022927"/>
    </source>
</evidence>
<dbReference type="AlphaFoldDB" id="G8ZT41"/>
<dbReference type="GO" id="GO:0030906">
    <property type="term" value="C:retromer, cargo-selective complex"/>
    <property type="evidence" value="ECO:0007669"/>
    <property type="project" value="EnsemblFungi"/>
</dbReference>
<dbReference type="Gene3D" id="2.60.40.640">
    <property type="match status" value="2"/>
</dbReference>
<evidence type="ECO:0008006" key="7">
    <source>
        <dbReference type="Google" id="ProtNLM"/>
    </source>
</evidence>
<dbReference type="InterPro" id="IPR028934">
    <property type="entry name" value="Vps26-related"/>
</dbReference>
<evidence type="ECO:0000256" key="1">
    <source>
        <dbReference type="ARBA" id="ARBA00009100"/>
    </source>
</evidence>
<dbReference type="GO" id="GO:0140318">
    <property type="term" value="F:protein transporter activity"/>
    <property type="evidence" value="ECO:0007669"/>
    <property type="project" value="EnsemblFungi"/>
</dbReference>
<keyword evidence="3" id="KW-0653">Protein transport</keyword>
<organism evidence="5 6">
    <name type="scientific">Torulaspora delbrueckii</name>
    <name type="common">Yeast</name>
    <name type="synonym">Candida colliculosa</name>
    <dbReference type="NCBI Taxonomy" id="4950"/>
    <lineage>
        <taxon>Eukaryota</taxon>
        <taxon>Fungi</taxon>
        <taxon>Dikarya</taxon>
        <taxon>Ascomycota</taxon>
        <taxon>Saccharomycotina</taxon>
        <taxon>Saccharomycetes</taxon>
        <taxon>Saccharomycetales</taxon>
        <taxon>Saccharomycetaceae</taxon>
        <taxon>Torulaspora</taxon>
    </lineage>
</organism>
<dbReference type="InterPro" id="IPR014752">
    <property type="entry name" value="Arrestin-like_C"/>
</dbReference>